<feature type="region of interest" description="Disordered" evidence="5">
    <location>
        <begin position="1"/>
        <end position="54"/>
    </location>
</feature>
<feature type="domain" description="Pre-mRNA-splicing factor 3" evidence="7">
    <location>
        <begin position="95"/>
        <end position="311"/>
    </location>
</feature>
<gene>
    <name evidence="8" type="primary">prp3_2</name>
    <name evidence="8" type="ORF">IWQ60_006491</name>
</gene>
<dbReference type="GO" id="GO:0046540">
    <property type="term" value="C:U4/U6 x U5 tri-snRNP complex"/>
    <property type="evidence" value="ECO:0007669"/>
    <property type="project" value="InterPro"/>
</dbReference>
<feature type="compositionally biased region" description="Polar residues" evidence="5">
    <location>
        <begin position="24"/>
        <end position="46"/>
    </location>
</feature>
<dbReference type="InterPro" id="IPR010541">
    <property type="entry name" value="Prp3_C"/>
</dbReference>
<evidence type="ECO:0000313" key="9">
    <source>
        <dbReference type="Proteomes" id="UP001150569"/>
    </source>
</evidence>
<keyword evidence="4" id="KW-0539">Nucleus</keyword>
<evidence type="ECO:0000256" key="3">
    <source>
        <dbReference type="ARBA" id="ARBA00023187"/>
    </source>
</evidence>
<evidence type="ECO:0000256" key="4">
    <source>
        <dbReference type="ARBA" id="ARBA00023242"/>
    </source>
</evidence>
<protein>
    <submittedName>
        <fullName evidence="8">U4/U5/U6 small nuclear ribonucleoprotein prp3</fullName>
    </submittedName>
</protein>
<dbReference type="OrthoDB" id="10264544at2759"/>
<dbReference type="GO" id="GO:0000398">
    <property type="term" value="P:mRNA splicing, via spliceosome"/>
    <property type="evidence" value="ECO:0007669"/>
    <property type="project" value="InterPro"/>
</dbReference>
<dbReference type="AlphaFoldDB" id="A0A9W8ACZ2"/>
<proteinExistence type="predicted"/>
<comment type="caution">
    <text evidence="8">The sequence shown here is derived from an EMBL/GenBank/DDBJ whole genome shotgun (WGS) entry which is preliminary data.</text>
</comment>
<feature type="region of interest" description="Disordered" evidence="5">
    <location>
        <begin position="295"/>
        <end position="322"/>
    </location>
</feature>
<dbReference type="InterPro" id="IPR013881">
    <property type="entry name" value="Pre-mRNA_splic_Prp3_dom"/>
</dbReference>
<dbReference type="Pfam" id="PF08572">
    <property type="entry name" value="PRP3"/>
    <property type="match status" value="1"/>
</dbReference>
<name>A0A9W8ACZ2_9FUNG</name>
<feature type="compositionally biased region" description="Basic and acidic residues" evidence="5">
    <location>
        <begin position="9"/>
        <end position="18"/>
    </location>
</feature>
<evidence type="ECO:0000313" key="8">
    <source>
        <dbReference type="EMBL" id="KAJ1922500.1"/>
    </source>
</evidence>
<keyword evidence="3" id="KW-0508">mRNA splicing</keyword>
<dbReference type="PANTHER" id="PTHR14212:SF0">
    <property type="entry name" value="U4_U6 SMALL NUCLEAR RIBONUCLEOPROTEIN PRP3"/>
    <property type="match status" value="1"/>
</dbReference>
<evidence type="ECO:0000259" key="6">
    <source>
        <dbReference type="Pfam" id="PF06544"/>
    </source>
</evidence>
<dbReference type="InterPro" id="IPR027104">
    <property type="entry name" value="Prp3"/>
</dbReference>
<evidence type="ECO:0000259" key="7">
    <source>
        <dbReference type="Pfam" id="PF08572"/>
    </source>
</evidence>
<feature type="domain" description="Small nuclear ribonucleoprotein Prp3 C-terminal" evidence="6">
    <location>
        <begin position="335"/>
        <end position="475"/>
    </location>
</feature>
<dbReference type="CDD" id="cd24162">
    <property type="entry name" value="Prp3_C"/>
    <property type="match status" value="1"/>
</dbReference>
<evidence type="ECO:0000256" key="2">
    <source>
        <dbReference type="ARBA" id="ARBA00022664"/>
    </source>
</evidence>
<feature type="compositionally biased region" description="Basic and acidic residues" evidence="5">
    <location>
        <begin position="295"/>
        <end position="315"/>
    </location>
</feature>
<feature type="region of interest" description="Disordered" evidence="5">
    <location>
        <begin position="395"/>
        <end position="426"/>
    </location>
</feature>
<reference evidence="8" key="1">
    <citation type="submission" date="2022-07" db="EMBL/GenBank/DDBJ databases">
        <title>Phylogenomic reconstructions and comparative analyses of Kickxellomycotina fungi.</title>
        <authorList>
            <person name="Reynolds N.K."/>
            <person name="Stajich J.E."/>
            <person name="Barry K."/>
            <person name="Grigoriev I.V."/>
            <person name="Crous P."/>
            <person name="Smith M.E."/>
        </authorList>
    </citation>
    <scope>NUCLEOTIDE SEQUENCE</scope>
    <source>
        <strain evidence="8">RSA 861</strain>
    </source>
</reference>
<evidence type="ECO:0000256" key="1">
    <source>
        <dbReference type="ARBA" id="ARBA00004123"/>
    </source>
</evidence>
<keyword evidence="2" id="KW-0507">mRNA processing</keyword>
<dbReference type="PANTHER" id="PTHR14212">
    <property type="entry name" value="U4/U6-ASSOCIATED RNA SPLICING FACTOR-RELATED"/>
    <property type="match status" value="1"/>
</dbReference>
<dbReference type="Pfam" id="PF06544">
    <property type="entry name" value="Prp3_C"/>
    <property type="match status" value="1"/>
</dbReference>
<organism evidence="8 9">
    <name type="scientific">Tieghemiomyces parasiticus</name>
    <dbReference type="NCBI Taxonomy" id="78921"/>
    <lineage>
        <taxon>Eukaryota</taxon>
        <taxon>Fungi</taxon>
        <taxon>Fungi incertae sedis</taxon>
        <taxon>Zoopagomycota</taxon>
        <taxon>Kickxellomycotina</taxon>
        <taxon>Dimargaritomycetes</taxon>
        <taxon>Dimargaritales</taxon>
        <taxon>Dimargaritaceae</taxon>
        <taxon>Tieghemiomyces</taxon>
    </lineage>
</organism>
<keyword evidence="8" id="KW-0687">Ribonucleoprotein</keyword>
<dbReference type="Proteomes" id="UP001150569">
    <property type="component" value="Unassembled WGS sequence"/>
</dbReference>
<evidence type="ECO:0000256" key="5">
    <source>
        <dbReference type="SAM" id="MobiDB-lite"/>
    </source>
</evidence>
<dbReference type="EMBL" id="JANBPT010000391">
    <property type="protein sequence ID" value="KAJ1922500.1"/>
    <property type="molecule type" value="Genomic_DNA"/>
</dbReference>
<keyword evidence="9" id="KW-1185">Reference proteome</keyword>
<sequence>MNPSRKRRFDVQPEDRSGEPPTKSPRTSGLNKQLHPSLQARPTTSLHEAKPTNPKLALLPRAELATVKANRLAAQKHHKLELLSAPTDFTDVTKNPYFDPNLGGGAGIPRERKRRGFHFVPQGRYIQEANELRAQAQLEALKLELAERVKNAGLTNNEESRADDWLMKPLPPAVEWWDAPLLKTGSYAELGNDGTLVDVPDSLVSRYVQHPVPTRSVVQEVVVAYKPLMLTKKERKKLRRQRRAEALRDRQDKIRLGLLPPDPPKVKLSNLMRVLANESVQDPTKVEAEVRRQVAARQEEHEKANHERQLTDEQRRAKRQAKLAQDEAQGIYCMVFKVQNLSHPQHKYKVDTNAQQLQLTGVAIMNPTQGLVVVEGGAKSLKAYKKLMLRRIQWDMGPGDPDSGSDDDEEDGNRKDRTASPAATQPSGPNYCALIWEGQITERRFKKFTLRLCPTDERAMTCLAYGQADQFWTLARNYSHEDALMEQAINGQL</sequence>
<comment type="subcellular location">
    <subcellularLocation>
        <location evidence="1">Nucleus</location>
    </subcellularLocation>
</comment>
<accession>A0A9W8ACZ2</accession>